<name>A0ABW2GQH0_9ACTN</name>
<feature type="region of interest" description="Disordered" evidence="1">
    <location>
        <begin position="1"/>
        <end position="27"/>
    </location>
</feature>
<protein>
    <submittedName>
        <fullName evidence="2">Uncharacterized protein</fullName>
    </submittedName>
</protein>
<sequence>MIYDDSGAPLPTREARQAQADSTALRLLPWRGPSGGPCYLSTDNPDSTVSRMADEIEEGCISTAEEVLAGTKAVLEGSPTNAPALRFALQRTCEALSDLLLVAESRGERVSQSGCTTTTQ</sequence>
<comment type="caution">
    <text evidence="2">The sequence shown here is derived from an EMBL/GenBank/DDBJ whole genome shotgun (WGS) entry which is preliminary data.</text>
</comment>
<reference evidence="3" key="1">
    <citation type="journal article" date="2019" name="Int. J. Syst. Evol. Microbiol.">
        <title>The Global Catalogue of Microorganisms (GCM) 10K type strain sequencing project: providing services to taxonomists for standard genome sequencing and annotation.</title>
        <authorList>
            <consortium name="The Broad Institute Genomics Platform"/>
            <consortium name="The Broad Institute Genome Sequencing Center for Infectious Disease"/>
            <person name="Wu L."/>
            <person name="Ma J."/>
        </authorList>
    </citation>
    <scope>NUCLEOTIDE SEQUENCE [LARGE SCALE GENOMIC DNA]</scope>
    <source>
        <strain evidence="3">CGMCC 1.13681</strain>
    </source>
</reference>
<keyword evidence="3" id="KW-1185">Reference proteome</keyword>
<proteinExistence type="predicted"/>
<evidence type="ECO:0000256" key="1">
    <source>
        <dbReference type="SAM" id="MobiDB-lite"/>
    </source>
</evidence>
<accession>A0ABW2GQH0</accession>
<evidence type="ECO:0000313" key="2">
    <source>
        <dbReference type="EMBL" id="MFC7221324.1"/>
    </source>
</evidence>
<evidence type="ECO:0000313" key="3">
    <source>
        <dbReference type="Proteomes" id="UP001596413"/>
    </source>
</evidence>
<dbReference type="RefSeq" id="WP_386418597.1">
    <property type="nucleotide sequence ID" value="NZ_JBHSZO010000059.1"/>
</dbReference>
<dbReference type="EMBL" id="JBHSZO010000059">
    <property type="protein sequence ID" value="MFC7221324.1"/>
    <property type="molecule type" value="Genomic_DNA"/>
</dbReference>
<dbReference type="Proteomes" id="UP001596413">
    <property type="component" value="Unassembled WGS sequence"/>
</dbReference>
<organism evidence="2 3">
    <name type="scientific">Streptomyces polyrhachis</name>
    <dbReference type="NCBI Taxonomy" id="1282885"/>
    <lineage>
        <taxon>Bacteria</taxon>
        <taxon>Bacillati</taxon>
        <taxon>Actinomycetota</taxon>
        <taxon>Actinomycetes</taxon>
        <taxon>Kitasatosporales</taxon>
        <taxon>Streptomycetaceae</taxon>
        <taxon>Streptomyces</taxon>
    </lineage>
</organism>
<gene>
    <name evidence="2" type="ORF">ACFQLX_24635</name>
</gene>